<dbReference type="Gene3D" id="2.40.170.20">
    <property type="entry name" value="TonB-dependent receptor, beta-barrel domain"/>
    <property type="match status" value="2"/>
</dbReference>
<reference evidence="16" key="1">
    <citation type="journal article" date="2014" name="Int. J. Syst. Evol. Microbiol.">
        <title>Complete genome sequence of Corynebacterium casei LMG S-19264T (=DSM 44701T), isolated from a smear-ripened cheese.</title>
        <authorList>
            <consortium name="US DOE Joint Genome Institute (JGI-PGF)"/>
            <person name="Walter F."/>
            <person name="Albersmeier A."/>
            <person name="Kalinowski J."/>
            <person name="Ruckert C."/>
        </authorList>
    </citation>
    <scope>NUCLEOTIDE SEQUENCE</scope>
    <source>
        <strain evidence="16">KCTC 12711</strain>
    </source>
</reference>
<comment type="subcellular location">
    <subcellularLocation>
        <location evidence="1 11">Cell outer membrane</location>
        <topology evidence="1 11">Multi-pass membrane protein</topology>
    </subcellularLocation>
</comment>
<evidence type="ECO:0000256" key="9">
    <source>
        <dbReference type="ARBA" id="ARBA00023136"/>
    </source>
</evidence>
<comment type="similarity">
    <text evidence="11 12">Belongs to the TonB-dependent receptor family.</text>
</comment>
<dbReference type="Proteomes" id="UP000614811">
    <property type="component" value="Unassembled WGS sequence"/>
</dbReference>
<comment type="caution">
    <text evidence="16">The sequence shown here is derived from an EMBL/GenBank/DDBJ whole genome shotgun (WGS) entry which is preliminary data.</text>
</comment>
<evidence type="ECO:0000313" key="16">
    <source>
        <dbReference type="EMBL" id="GHA01886.1"/>
    </source>
</evidence>
<dbReference type="InterPro" id="IPR000531">
    <property type="entry name" value="Beta-barrel_TonB"/>
</dbReference>
<evidence type="ECO:0000256" key="5">
    <source>
        <dbReference type="ARBA" id="ARBA00022692"/>
    </source>
</evidence>
<keyword evidence="7" id="KW-0406">Ion transport</keyword>
<evidence type="ECO:0000256" key="10">
    <source>
        <dbReference type="ARBA" id="ARBA00023237"/>
    </source>
</evidence>
<proteinExistence type="inferred from homology"/>
<keyword evidence="9 11" id="KW-0472">Membrane</keyword>
<dbReference type="InterPro" id="IPR039426">
    <property type="entry name" value="TonB-dep_rcpt-like"/>
</dbReference>
<dbReference type="PROSITE" id="PS52016">
    <property type="entry name" value="TONB_DEPENDENT_REC_3"/>
    <property type="match status" value="1"/>
</dbReference>
<evidence type="ECO:0000256" key="4">
    <source>
        <dbReference type="ARBA" id="ARBA00022496"/>
    </source>
</evidence>
<evidence type="ECO:0000313" key="17">
    <source>
        <dbReference type="Proteomes" id="UP000614811"/>
    </source>
</evidence>
<evidence type="ECO:0000256" key="13">
    <source>
        <dbReference type="SAM" id="SignalP"/>
    </source>
</evidence>
<dbReference type="InterPro" id="IPR036942">
    <property type="entry name" value="Beta-barrel_TonB_sf"/>
</dbReference>
<keyword evidence="5 11" id="KW-0812">Transmembrane</keyword>
<keyword evidence="10 11" id="KW-0998">Cell outer membrane</keyword>
<feature type="signal peptide" evidence="13">
    <location>
        <begin position="1"/>
        <end position="25"/>
    </location>
</feature>
<name>A0A918VIN1_9GAMM</name>
<dbReference type="InterPro" id="IPR012910">
    <property type="entry name" value="Plug_dom"/>
</dbReference>
<keyword evidence="6" id="KW-0408">Iron</keyword>
<dbReference type="GO" id="GO:0009279">
    <property type="term" value="C:cell outer membrane"/>
    <property type="evidence" value="ECO:0007669"/>
    <property type="project" value="UniProtKB-SubCell"/>
</dbReference>
<keyword evidence="8 12" id="KW-0798">TonB box</keyword>
<evidence type="ECO:0000256" key="1">
    <source>
        <dbReference type="ARBA" id="ARBA00004571"/>
    </source>
</evidence>
<evidence type="ECO:0000256" key="11">
    <source>
        <dbReference type="PROSITE-ProRule" id="PRU01360"/>
    </source>
</evidence>
<sequence length="838" mass="89748">MSLSLRRVAAALALAGVAAPGVSIAQDDSSPFIEEIVVTATKRAQTLQDIPIAVSVTSSDTIERAQIQDISDLQSVVPSLRVSQLQSSTNTNFVIRGFGNGANNPGIEPSVGVFIDGVYRSRSAGAISDLPNLERVEVLRGPQSTLFGKNASAGVINVVTAKPSGETAGKISGTIGNYGQLIAKGYVESAFSDTAAFSLSASTNTRDGYVENLATGGELNDRDRQSFRGQLLLNPSDATEIRFIADYDTIDEKCCATVNLISGPATNAIRFAGGNIVANDPEALTTYTNIDPNNQLDNTGLSMQIDHDFDSFTFTSISSFRNVDSRYDIDADFTSADVITNEILTDIDTFTQEFRLTSNSGEFMDWMVGGFYFDESIDYQDDLPFGTAYRRYLDALAVGAGAPGAIGTVEAILGLPVGQAFGQVGQGFTHQSTLDNQAISLFTQLDFHLTDSFTATVGLSYTKDEKEASTRQTRGDAFSGVDRVELGTGVIFNQITGLAPTPQNFALVPQAFQAAAGLASNPATNPFTGLQAFQFLPPYVDFPNAVEDGKSDDDELTYTLRLAYDISDSLNVYAGASTGFKATSWNLSRDARPFAEDVAALTAAGLRTANLIPGTRFAGPEEATVYEIGLKSSFERGSFNLALFDQSIEGFQSNAFIGTGFNLTNAGKQSTVGAEFDLVVYPTDSLQLTLGGTWLDPKYDSFVGAGRDPLTGVVTDLSGEKAANINEWSLSASFTYRFNIGSNDAYFRGDYFYEDLVQIGDRNPNPTIDVSQFDRETKNLNLAAGINTESGLGFSVWVRNATDHVSLISAFPSVAQSGSFTGYRTQPRTYGVTISKDF</sequence>
<accession>A0A918VIN1</accession>
<keyword evidence="2 11" id="KW-0813">Transport</keyword>
<dbReference type="GO" id="GO:0006826">
    <property type="term" value="P:iron ion transport"/>
    <property type="evidence" value="ECO:0007669"/>
    <property type="project" value="UniProtKB-KW"/>
</dbReference>
<keyword evidence="17" id="KW-1185">Reference proteome</keyword>
<evidence type="ECO:0000256" key="6">
    <source>
        <dbReference type="ARBA" id="ARBA00023004"/>
    </source>
</evidence>
<evidence type="ECO:0000256" key="2">
    <source>
        <dbReference type="ARBA" id="ARBA00022448"/>
    </source>
</evidence>
<evidence type="ECO:0000256" key="12">
    <source>
        <dbReference type="RuleBase" id="RU003357"/>
    </source>
</evidence>
<keyword evidence="4" id="KW-0410">Iron transport</keyword>
<keyword evidence="16" id="KW-0675">Receptor</keyword>
<evidence type="ECO:0000259" key="14">
    <source>
        <dbReference type="Pfam" id="PF00593"/>
    </source>
</evidence>
<dbReference type="AlphaFoldDB" id="A0A918VIN1"/>
<evidence type="ECO:0000256" key="7">
    <source>
        <dbReference type="ARBA" id="ARBA00023065"/>
    </source>
</evidence>
<dbReference type="PANTHER" id="PTHR32552">
    <property type="entry name" value="FERRICHROME IRON RECEPTOR-RELATED"/>
    <property type="match status" value="1"/>
</dbReference>
<dbReference type="RefSeq" id="WP_189398781.1">
    <property type="nucleotide sequence ID" value="NZ_BMXA01000001.1"/>
</dbReference>
<reference evidence="16" key="2">
    <citation type="submission" date="2020-09" db="EMBL/GenBank/DDBJ databases">
        <authorList>
            <person name="Sun Q."/>
            <person name="Kim S."/>
        </authorList>
    </citation>
    <scope>NUCLEOTIDE SEQUENCE</scope>
    <source>
        <strain evidence="16">KCTC 12711</strain>
    </source>
</reference>
<gene>
    <name evidence="16" type="ORF">GCM10008090_08870</name>
</gene>
<evidence type="ECO:0000259" key="15">
    <source>
        <dbReference type="Pfam" id="PF07715"/>
    </source>
</evidence>
<evidence type="ECO:0000256" key="3">
    <source>
        <dbReference type="ARBA" id="ARBA00022452"/>
    </source>
</evidence>
<feature type="domain" description="TonB-dependent receptor plug" evidence="15">
    <location>
        <begin position="47"/>
        <end position="155"/>
    </location>
</feature>
<keyword evidence="3 11" id="KW-1134">Transmembrane beta strand</keyword>
<evidence type="ECO:0000256" key="8">
    <source>
        <dbReference type="ARBA" id="ARBA00023077"/>
    </source>
</evidence>
<dbReference type="SUPFAM" id="SSF56935">
    <property type="entry name" value="Porins"/>
    <property type="match status" value="1"/>
</dbReference>
<keyword evidence="13" id="KW-0732">Signal</keyword>
<feature type="domain" description="TonB-dependent receptor-like beta-barrel" evidence="14">
    <location>
        <begin position="284"/>
        <end position="800"/>
    </location>
</feature>
<dbReference type="Pfam" id="PF07715">
    <property type="entry name" value="Plug"/>
    <property type="match status" value="1"/>
</dbReference>
<organism evidence="16 17">
    <name type="scientific">Arenicella chitinivorans</name>
    <dbReference type="NCBI Taxonomy" id="1329800"/>
    <lineage>
        <taxon>Bacteria</taxon>
        <taxon>Pseudomonadati</taxon>
        <taxon>Pseudomonadota</taxon>
        <taxon>Gammaproteobacteria</taxon>
        <taxon>Arenicellales</taxon>
        <taxon>Arenicellaceae</taxon>
        <taxon>Arenicella</taxon>
    </lineage>
</organism>
<dbReference type="PANTHER" id="PTHR32552:SF81">
    <property type="entry name" value="TONB-DEPENDENT OUTER MEMBRANE RECEPTOR"/>
    <property type="match status" value="1"/>
</dbReference>
<feature type="chain" id="PRO_5037136958" evidence="13">
    <location>
        <begin position="26"/>
        <end position="838"/>
    </location>
</feature>
<dbReference type="EMBL" id="BMXA01000001">
    <property type="protein sequence ID" value="GHA01886.1"/>
    <property type="molecule type" value="Genomic_DNA"/>
</dbReference>
<dbReference type="Pfam" id="PF00593">
    <property type="entry name" value="TonB_dep_Rec_b-barrel"/>
    <property type="match status" value="1"/>
</dbReference>
<protein>
    <submittedName>
        <fullName evidence="16">TonB-dependent receptor</fullName>
    </submittedName>
</protein>